<evidence type="ECO:0000313" key="1">
    <source>
        <dbReference type="EMBL" id="CAG8792614.1"/>
    </source>
</evidence>
<name>A0A9N9JSX5_9GLOM</name>
<reference evidence="1" key="1">
    <citation type="submission" date="2021-06" db="EMBL/GenBank/DDBJ databases">
        <authorList>
            <person name="Kallberg Y."/>
            <person name="Tangrot J."/>
            <person name="Rosling A."/>
        </authorList>
    </citation>
    <scope>NUCLEOTIDE SEQUENCE</scope>
    <source>
        <strain evidence="1">IN212</strain>
    </source>
</reference>
<feature type="non-terminal residue" evidence="1">
    <location>
        <position position="1"/>
    </location>
</feature>
<dbReference type="Proteomes" id="UP000789396">
    <property type="component" value="Unassembled WGS sequence"/>
</dbReference>
<proteinExistence type="predicted"/>
<gene>
    <name evidence="1" type="ORF">RFULGI_LOCUS16897</name>
</gene>
<feature type="non-terminal residue" evidence="1">
    <location>
        <position position="65"/>
    </location>
</feature>
<protein>
    <submittedName>
        <fullName evidence="1">8867_t:CDS:1</fullName>
    </submittedName>
</protein>
<sequence>VNENHFFELLYTSSESDLCTALAASEPTYLIVNILDYSVIIVLFQAVEPHNNKWIDRLIELAYIK</sequence>
<accession>A0A9N9JSX5</accession>
<comment type="caution">
    <text evidence="1">The sequence shown here is derived from an EMBL/GenBank/DDBJ whole genome shotgun (WGS) entry which is preliminary data.</text>
</comment>
<keyword evidence="2" id="KW-1185">Reference proteome</keyword>
<dbReference type="EMBL" id="CAJVPZ010062857">
    <property type="protein sequence ID" value="CAG8792614.1"/>
    <property type="molecule type" value="Genomic_DNA"/>
</dbReference>
<dbReference type="AlphaFoldDB" id="A0A9N9JSX5"/>
<evidence type="ECO:0000313" key="2">
    <source>
        <dbReference type="Proteomes" id="UP000789396"/>
    </source>
</evidence>
<organism evidence="1 2">
    <name type="scientific">Racocetra fulgida</name>
    <dbReference type="NCBI Taxonomy" id="60492"/>
    <lineage>
        <taxon>Eukaryota</taxon>
        <taxon>Fungi</taxon>
        <taxon>Fungi incertae sedis</taxon>
        <taxon>Mucoromycota</taxon>
        <taxon>Glomeromycotina</taxon>
        <taxon>Glomeromycetes</taxon>
        <taxon>Diversisporales</taxon>
        <taxon>Gigasporaceae</taxon>
        <taxon>Racocetra</taxon>
    </lineage>
</organism>